<gene>
    <name evidence="1" type="ORF">SAMN05444336_106131</name>
</gene>
<dbReference type="Gene3D" id="2.40.100.20">
    <property type="match status" value="1"/>
</dbReference>
<dbReference type="STRING" id="356660.SAMN05444336_106131"/>
<evidence type="ECO:0008006" key="3">
    <source>
        <dbReference type="Google" id="ProtNLM"/>
    </source>
</evidence>
<organism evidence="1 2">
    <name type="scientific">Albimonas donghaensis</name>
    <dbReference type="NCBI Taxonomy" id="356660"/>
    <lineage>
        <taxon>Bacteria</taxon>
        <taxon>Pseudomonadati</taxon>
        <taxon>Pseudomonadota</taxon>
        <taxon>Alphaproteobacteria</taxon>
        <taxon>Rhodobacterales</taxon>
        <taxon>Paracoccaceae</taxon>
        <taxon>Albimonas</taxon>
    </lineage>
</organism>
<dbReference type="Proteomes" id="UP000199118">
    <property type="component" value="Unassembled WGS sequence"/>
</dbReference>
<dbReference type="RefSeq" id="WP_092683617.1">
    <property type="nucleotide sequence ID" value="NZ_FNMZ01000006.1"/>
</dbReference>
<evidence type="ECO:0000313" key="2">
    <source>
        <dbReference type="Proteomes" id="UP000199118"/>
    </source>
</evidence>
<accession>A0A1H3CJ90</accession>
<protein>
    <recommendedName>
        <fullName evidence="3">Cyclophilin-like superfamily protein</fullName>
    </recommendedName>
</protein>
<dbReference type="Pfam" id="PF12903">
    <property type="entry name" value="DUF3830"/>
    <property type="match status" value="1"/>
</dbReference>
<dbReference type="EMBL" id="FNMZ01000006">
    <property type="protein sequence ID" value="SDX54322.1"/>
    <property type="molecule type" value="Genomic_DNA"/>
</dbReference>
<sequence length="143" mass="15155">MTSLAITAGPFRFLGVLNELQCPRTCAAVRAALPFDGSVIHVRWSGEAVWAPLGDLDFGVPYEDPTSYPAPGQFLLFPGGEGRISETEILLAYGPCRFASKAGQLAGNPFASIVSGLDKLAELGPMTLQKGAQSLKMELIEDA</sequence>
<evidence type="ECO:0000313" key="1">
    <source>
        <dbReference type="EMBL" id="SDX54322.1"/>
    </source>
</evidence>
<dbReference type="AlphaFoldDB" id="A0A1H3CJ90"/>
<name>A0A1H3CJ90_9RHOB</name>
<dbReference type="InterPro" id="IPR024532">
    <property type="entry name" value="DUF3830"/>
</dbReference>
<reference evidence="1 2" key="1">
    <citation type="submission" date="2016-10" db="EMBL/GenBank/DDBJ databases">
        <authorList>
            <person name="de Groot N.N."/>
        </authorList>
    </citation>
    <scope>NUCLEOTIDE SEQUENCE [LARGE SCALE GENOMIC DNA]</scope>
    <source>
        <strain evidence="1 2">DSM 17890</strain>
    </source>
</reference>
<keyword evidence="2" id="KW-1185">Reference proteome</keyword>
<proteinExistence type="predicted"/>
<dbReference type="OrthoDB" id="2082589at2"/>